<protein>
    <submittedName>
        <fullName evidence="3">Glycosyltransferase</fullName>
    </submittedName>
</protein>
<feature type="compositionally biased region" description="Polar residues" evidence="1">
    <location>
        <begin position="12"/>
        <end position="21"/>
    </location>
</feature>
<dbReference type="InterPro" id="IPR001173">
    <property type="entry name" value="Glyco_trans_2-like"/>
</dbReference>
<evidence type="ECO:0000313" key="3">
    <source>
        <dbReference type="EMBL" id="KAA0678259.1"/>
    </source>
</evidence>
<feature type="domain" description="Glycosyltransferase 2-like" evidence="2">
    <location>
        <begin position="569"/>
        <end position="746"/>
    </location>
</feature>
<feature type="domain" description="Glycosyltransferase 2-like" evidence="2">
    <location>
        <begin position="305"/>
        <end position="432"/>
    </location>
</feature>
<evidence type="ECO:0000256" key="1">
    <source>
        <dbReference type="SAM" id="MobiDB-lite"/>
    </source>
</evidence>
<proteinExistence type="predicted"/>
<dbReference type="EMBL" id="QOKW01000018">
    <property type="protein sequence ID" value="KAA0678259.1"/>
    <property type="molecule type" value="Genomic_DNA"/>
</dbReference>
<dbReference type="Gene3D" id="3.90.550.10">
    <property type="entry name" value="Spore Coat Polysaccharide Biosynthesis Protein SpsA, Chain A"/>
    <property type="match status" value="2"/>
</dbReference>
<accession>A0A9W7NFY1</accession>
<dbReference type="Pfam" id="PF00535">
    <property type="entry name" value="Glycos_transf_2"/>
    <property type="match status" value="2"/>
</dbReference>
<reference evidence="3 4" key="1">
    <citation type="submission" date="2018-07" db="EMBL/GenBank/DDBJ databases">
        <title>Genome sequence of Azospirillum sp. ATCC 49961.</title>
        <authorList>
            <person name="Sant'Anna F.H."/>
            <person name="Baldani J.I."/>
            <person name="Zilli J.E."/>
            <person name="Reis V.M."/>
            <person name="Hartmann A."/>
            <person name="Cruz L."/>
            <person name="de Souza E.M."/>
            <person name="de Oliveira Pedrosa F."/>
            <person name="Passaglia L.M.P."/>
        </authorList>
    </citation>
    <scope>NUCLEOTIDE SEQUENCE [LARGE SCALE GENOMIC DNA]</scope>
    <source>
        <strain evidence="3 4">ATCC 49961</strain>
    </source>
</reference>
<dbReference type="Proteomes" id="UP000480854">
    <property type="component" value="Unassembled WGS sequence"/>
</dbReference>
<name>A0A9W7NFY1_9PROT</name>
<gene>
    <name evidence="3" type="ORF">DS843_20615</name>
</gene>
<dbReference type="PANTHER" id="PTHR43179">
    <property type="entry name" value="RHAMNOSYLTRANSFERASE WBBL"/>
    <property type="match status" value="1"/>
</dbReference>
<keyword evidence="4" id="KW-1185">Reference proteome</keyword>
<dbReference type="PANTHER" id="PTHR43179:SF7">
    <property type="entry name" value="RHAMNOSYLTRANSFERASE WBBL"/>
    <property type="match status" value="1"/>
</dbReference>
<feature type="region of interest" description="Disordered" evidence="1">
    <location>
        <begin position="1"/>
        <end position="24"/>
    </location>
</feature>
<comment type="caution">
    <text evidence="3">The sequence shown here is derived from an EMBL/GenBank/DDBJ whole genome shotgun (WGS) entry which is preliminary data.</text>
</comment>
<dbReference type="SUPFAM" id="SSF53448">
    <property type="entry name" value="Nucleotide-diphospho-sugar transferases"/>
    <property type="match status" value="2"/>
</dbReference>
<organism evidence="3 4">
    <name type="scientific">Roseomonas genomospecies 6</name>
    <dbReference type="NCBI Taxonomy" id="214106"/>
    <lineage>
        <taxon>Bacteria</taxon>
        <taxon>Pseudomonadati</taxon>
        <taxon>Pseudomonadota</taxon>
        <taxon>Alphaproteobacteria</taxon>
        <taxon>Acetobacterales</taxon>
        <taxon>Roseomonadaceae</taxon>
        <taxon>Roseomonas</taxon>
    </lineage>
</organism>
<evidence type="ECO:0000259" key="2">
    <source>
        <dbReference type="Pfam" id="PF00535"/>
    </source>
</evidence>
<evidence type="ECO:0000313" key="4">
    <source>
        <dbReference type="Proteomes" id="UP000480854"/>
    </source>
</evidence>
<dbReference type="AlphaFoldDB" id="A0A9W7NFY1"/>
<dbReference type="InterPro" id="IPR029044">
    <property type="entry name" value="Nucleotide-diphossugar_trans"/>
</dbReference>
<sequence length="854" mass="92406">MNNSRLPPFPPSTTSSDLGHSSETEPFYGRLEAREETRLHGWVLSVAAPDTPVPLTVSAGPATAIVVPDRESGVLSQLLGRPVRCGFELDLAALFPGIDPARTPVSVRIAATGHLLENGQFPQDGHLPRNGPASGPRKVEANIDSAEGPRIVGWAVNTEDEGEAVAIDILVDGQVVAGVVANQQRRDLLARFSTCDHGFEIQLAARSGRELHLRDRCSGATVFGPLAIDLAAPEDNRTGVLADRLDELAAILKDIRAEMPRQRLSAARSIAGYAAYFDEQYGDGALRRLRLPERAAALGKRPLFSVVMPVCDPPLWMLAEAIESVRSQAYGEWELCIADDASRDDAVRMLIRQEAARDPRIRAVFGGTRSGVSANTNRALSLTAGSHVAFLDHDDRLAPDALLCMAEELAKAPYPVLYSDEDRIGPDGRHRDPVFKPDFDPELLQSINYVCHLLVVERRLLLETGGLREGHEGVQDHDLVLRLLERVGAAGIRHVPRVLYHWRINPSSLSGGGSPDAILAGLERVVREHHQRMGSRATVVADRETHARSGGLFCARVRYPLPAPAPKVSIVIPTKDAADLVGNCVSSILSKTSYPDYEIVLVDHDSADPRSRPFFDGLARDPRVRVTAFHGPFNWAAINNAAAGVCRGDALCFLNNDITVITPDWLGEMVSLLARPGTGAVGAKLLYPNGTVQHAGVVLGVDGAAGHAFVGLGGDEPGHLGQAVLPRTVSAVTGACLLTSRAAFEAVGGFDMVHLPVAYADVDYCLKIQRAGLQVLWTPHARLHHLETQTRGTDDTPEKLERLAGEARHLRERWGARLRRDPFYNPHFEAAHPTYRLLCPPADGPPGVREGAEP</sequence>
<dbReference type="CDD" id="cd04184">
    <property type="entry name" value="GT2_RfbC_Mx_like"/>
    <property type="match status" value="1"/>
</dbReference>
<dbReference type="OrthoDB" id="9783791at2"/>